<feature type="region of interest" description="Disordered" evidence="1">
    <location>
        <begin position="211"/>
        <end position="256"/>
    </location>
</feature>
<protein>
    <submittedName>
        <fullName evidence="2">Uncharacterized protein</fullName>
    </submittedName>
</protein>
<feature type="compositionally biased region" description="Basic and acidic residues" evidence="1">
    <location>
        <begin position="213"/>
        <end position="223"/>
    </location>
</feature>
<dbReference type="AlphaFoldDB" id="A0A9P9JIN1"/>
<name>A0A9P9JIN1_9HYPO</name>
<dbReference type="PANTHER" id="PTHR40422:SF1">
    <property type="entry name" value="TRANSLATION MACHINERY-ASSOCIATED PROTEIN 17"/>
    <property type="match status" value="1"/>
</dbReference>
<proteinExistence type="predicted"/>
<evidence type="ECO:0000313" key="3">
    <source>
        <dbReference type="Proteomes" id="UP000717696"/>
    </source>
</evidence>
<dbReference type="InterPro" id="IPR038966">
    <property type="entry name" value="TMA17"/>
</dbReference>
<evidence type="ECO:0000313" key="2">
    <source>
        <dbReference type="EMBL" id="KAH7162997.1"/>
    </source>
</evidence>
<comment type="caution">
    <text evidence="2">The sequence shown here is derived from an EMBL/GenBank/DDBJ whole genome shotgun (WGS) entry which is preliminary data.</text>
</comment>
<feature type="compositionally biased region" description="Low complexity" evidence="1">
    <location>
        <begin position="231"/>
        <end position="246"/>
    </location>
</feature>
<dbReference type="GO" id="GO:0030674">
    <property type="term" value="F:protein-macromolecule adaptor activity"/>
    <property type="evidence" value="ECO:0007669"/>
    <property type="project" value="TreeGrafter"/>
</dbReference>
<dbReference type="EMBL" id="JAGMUU010000001">
    <property type="protein sequence ID" value="KAH7162997.1"/>
    <property type="molecule type" value="Genomic_DNA"/>
</dbReference>
<gene>
    <name evidence="2" type="ORF">B0J13DRAFT_537511</name>
</gene>
<evidence type="ECO:0000256" key="1">
    <source>
        <dbReference type="SAM" id="MobiDB-lite"/>
    </source>
</evidence>
<reference evidence="2" key="1">
    <citation type="journal article" date="2021" name="Nat. Commun.">
        <title>Genetic determinants of endophytism in the Arabidopsis root mycobiome.</title>
        <authorList>
            <person name="Mesny F."/>
            <person name="Miyauchi S."/>
            <person name="Thiergart T."/>
            <person name="Pickel B."/>
            <person name="Atanasova L."/>
            <person name="Karlsson M."/>
            <person name="Huettel B."/>
            <person name="Barry K.W."/>
            <person name="Haridas S."/>
            <person name="Chen C."/>
            <person name="Bauer D."/>
            <person name="Andreopoulos W."/>
            <person name="Pangilinan J."/>
            <person name="LaButti K."/>
            <person name="Riley R."/>
            <person name="Lipzen A."/>
            <person name="Clum A."/>
            <person name="Drula E."/>
            <person name="Henrissat B."/>
            <person name="Kohler A."/>
            <person name="Grigoriev I.V."/>
            <person name="Martin F.M."/>
            <person name="Hacquard S."/>
        </authorList>
    </citation>
    <scope>NUCLEOTIDE SEQUENCE</scope>
    <source>
        <strain evidence="2">MPI-CAGE-AT-0021</strain>
    </source>
</reference>
<organism evidence="2 3">
    <name type="scientific">Dactylonectria estremocensis</name>
    <dbReference type="NCBI Taxonomy" id="1079267"/>
    <lineage>
        <taxon>Eukaryota</taxon>
        <taxon>Fungi</taxon>
        <taxon>Dikarya</taxon>
        <taxon>Ascomycota</taxon>
        <taxon>Pezizomycotina</taxon>
        <taxon>Sordariomycetes</taxon>
        <taxon>Hypocreomycetidae</taxon>
        <taxon>Hypocreales</taxon>
        <taxon>Nectriaceae</taxon>
        <taxon>Dactylonectria</taxon>
    </lineage>
</organism>
<sequence>MPSRGPVHWWSEALVSGHRFPLPAWTALERYVPPFCSQTRHGWKPANPTKPPIHLTAAPPFCPPPPPIQSSKLKASSSDIDPLTCKISCMCKSLTSSIHNNTLPSPAMSTSADTTPISPARFAAALKDLSVGMLHLKVLEIRNSIAHLQYSNDQLKPFAEGSETAADAGGSGPDQDCVDAIRENELVIDRMAERVAIIRAEVEERGLGWNEFQSRDEAGSKTEDEPENINGTAAAPSTLTSAPGAAGNPWTDGTFQVGTIRNGEIHMDAQPSQLTGGSLSDEQLRRALEERMRDLATDDDNDEGGMHL</sequence>
<dbReference type="OrthoDB" id="548474at2759"/>
<accession>A0A9P9JIN1</accession>
<dbReference type="PANTHER" id="PTHR40422">
    <property type="entry name" value="TRANSLATION MACHINERY-ASSOCIATED PROTEIN 17"/>
    <property type="match status" value="1"/>
</dbReference>
<dbReference type="Proteomes" id="UP000717696">
    <property type="component" value="Unassembled WGS sequence"/>
</dbReference>
<dbReference type="GO" id="GO:0070682">
    <property type="term" value="P:proteasome regulatory particle assembly"/>
    <property type="evidence" value="ECO:0007669"/>
    <property type="project" value="InterPro"/>
</dbReference>
<keyword evidence="3" id="KW-1185">Reference proteome</keyword>